<evidence type="ECO:0000313" key="13">
    <source>
        <dbReference type="EMBL" id="CAK8683652.1"/>
    </source>
</evidence>
<keyword evidence="8" id="KW-0675">Receptor</keyword>
<evidence type="ECO:0000256" key="11">
    <source>
        <dbReference type="SAM" id="SignalP"/>
    </source>
</evidence>
<evidence type="ECO:0000256" key="6">
    <source>
        <dbReference type="ARBA" id="ARBA00023136"/>
    </source>
</evidence>
<proteinExistence type="predicted"/>
<dbReference type="Proteomes" id="UP001642483">
    <property type="component" value="Unassembled WGS sequence"/>
</dbReference>
<comment type="caution">
    <text evidence="13">The sequence shown here is derived from an EMBL/GenBank/DDBJ whole genome shotgun (WGS) entry which is preliminary data.</text>
</comment>
<keyword evidence="9" id="KW-0807">Transducer</keyword>
<dbReference type="Gene3D" id="1.20.1070.10">
    <property type="entry name" value="Rhodopsin 7-helix transmembrane proteins"/>
    <property type="match status" value="2"/>
</dbReference>
<dbReference type="PROSITE" id="PS50262">
    <property type="entry name" value="G_PROTEIN_RECEP_F1_2"/>
    <property type="match status" value="1"/>
</dbReference>
<feature type="domain" description="G-protein coupled receptors family 1 profile" evidence="12">
    <location>
        <begin position="1"/>
        <end position="468"/>
    </location>
</feature>
<dbReference type="SUPFAM" id="SSF81321">
    <property type="entry name" value="Family A G protein-coupled receptor-like"/>
    <property type="match status" value="1"/>
</dbReference>
<keyword evidence="4 10" id="KW-1133">Transmembrane helix</keyword>
<gene>
    <name evidence="13" type="ORF">CVLEPA_LOCUS14698</name>
</gene>
<evidence type="ECO:0000259" key="12">
    <source>
        <dbReference type="PROSITE" id="PS50262"/>
    </source>
</evidence>
<dbReference type="InterPro" id="IPR000276">
    <property type="entry name" value="GPCR_Rhodpsn"/>
</dbReference>
<evidence type="ECO:0000256" key="3">
    <source>
        <dbReference type="ARBA" id="ARBA00022692"/>
    </source>
</evidence>
<comment type="subcellular location">
    <subcellularLocation>
        <location evidence="1">Cell membrane</location>
        <topology evidence="1">Multi-pass membrane protein</topology>
    </subcellularLocation>
</comment>
<name>A0ABP0FY23_CLALP</name>
<keyword evidence="5" id="KW-0297">G-protein coupled receptor</keyword>
<evidence type="ECO:0000256" key="2">
    <source>
        <dbReference type="ARBA" id="ARBA00022475"/>
    </source>
</evidence>
<sequence>MVVWILAMCISVPPILGWKPSSTFEFRNLVIEPERNHTYEKPQCKVGHDPGYTVYATLGSFYIPLILLLVVYGRIYFNIRKYVKRTQSRSKLSSVRSEESFSLRWKDSTNKRASLLQSKKSSQCGVSVTENSPKFKPTNRSEDLQCHVSNLTFNAPPVSLPGSHKSIPKSKQLGRKYAMGEISLEQKTDNITSAKTTNSVFTGATIHGRKRKLCRQGAVDHLFPIAEGSYHSNVRHSVPQQDEFKSKCTSPDFLRRKSVSNNRPTRRYSEGDLSPNDFRACVTRPRTQTTGGRVRFLDDIKLSQKRAISKLASNSFKSDVTNTTLSEIEMFDERRLRLTRKTSPRSNRFNSRNRHQHIQYKKISTCCFFWQKKTAGSIHQQHLLQQSSISPMLRYSLSLRSKIKVLKAREIRAIRTLGTIVGAFVLCWLPFFVITLAVPFCTCVIPRPLKSVVLWLGYCNSFLNPIIYGAFNREFHAAFKKIVGKPLTVFCKRNSNSYEI</sequence>
<dbReference type="EMBL" id="CAWYQH010000097">
    <property type="protein sequence ID" value="CAK8683652.1"/>
    <property type="molecule type" value="Genomic_DNA"/>
</dbReference>
<dbReference type="PANTHER" id="PTHR24248:SF199">
    <property type="entry name" value="IP13425P-RELATED"/>
    <property type="match status" value="1"/>
</dbReference>
<keyword evidence="2" id="KW-1003">Cell membrane</keyword>
<evidence type="ECO:0000313" key="14">
    <source>
        <dbReference type="Proteomes" id="UP001642483"/>
    </source>
</evidence>
<evidence type="ECO:0000256" key="9">
    <source>
        <dbReference type="ARBA" id="ARBA00023224"/>
    </source>
</evidence>
<reference evidence="13 14" key="1">
    <citation type="submission" date="2024-02" db="EMBL/GenBank/DDBJ databases">
        <authorList>
            <person name="Daric V."/>
            <person name="Darras S."/>
        </authorList>
    </citation>
    <scope>NUCLEOTIDE SEQUENCE [LARGE SCALE GENOMIC DNA]</scope>
</reference>
<evidence type="ECO:0000256" key="4">
    <source>
        <dbReference type="ARBA" id="ARBA00022989"/>
    </source>
</evidence>
<protein>
    <recommendedName>
        <fullName evidence="12">G-protein coupled receptors family 1 profile domain-containing protein</fullName>
    </recommendedName>
</protein>
<evidence type="ECO:0000256" key="10">
    <source>
        <dbReference type="SAM" id="Phobius"/>
    </source>
</evidence>
<feature type="transmembrane region" description="Helical" evidence="10">
    <location>
        <begin position="452"/>
        <end position="471"/>
    </location>
</feature>
<feature type="chain" id="PRO_5047515791" description="G-protein coupled receptors family 1 profile domain-containing protein" evidence="11">
    <location>
        <begin position="18"/>
        <end position="500"/>
    </location>
</feature>
<keyword evidence="14" id="KW-1185">Reference proteome</keyword>
<feature type="transmembrane region" description="Helical" evidence="10">
    <location>
        <begin position="417"/>
        <end position="440"/>
    </location>
</feature>
<dbReference type="InterPro" id="IPR017452">
    <property type="entry name" value="GPCR_Rhodpsn_7TM"/>
</dbReference>
<dbReference type="PANTHER" id="PTHR24248">
    <property type="entry name" value="ADRENERGIC RECEPTOR-RELATED G-PROTEIN COUPLED RECEPTOR"/>
    <property type="match status" value="1"/>
</dbReference>
<evidence type="ECO:0000256" key="7">
    <source>
        <dbReference type="ARBA" id="ARBA00023157"/>
    </source>
</evidence>
<evidence type="ECO:0000256" key="1">
    <source>
        <dbReference type="ARBA" id="ARBA00004651"/>
    </source>
</evidence>
<dbReference type="PRINTS" id="PR00237">
    <property type="entry name" value="GPCRRHODOPSN"/>
</dbReference>
<accession>A0ABP0FY23</accession>
<feature type="transmembrane region" description="Helical" evidence="10">
    <location>
        <begin position="61"/>
        <end position="79"/>
    </location>
</feature>
<feature type="signal peptide" evidence="11">
    <location>
        <begin position="1"/>
        <end position="17"/>
    </location>
</feature>
<dbReference type="Pfam" id="PF00001">
    <property type="entry name" value="7tm_1"/>
    <property type="match status" value="2"/>
</dbReference>
<evidence type="ECO:0000256" key="5">
    <source>
        <dbReference type="ARBA" id="ARBA00023040"/>
    </source>
</evidence>
<evidence type="ECO:0000256" key="8">
    <source>
        <dbReference type="ARBA" id="ARBA00023170"/>
    </source>
</evidence>
<keyword evidence="7" id="KW-1015">Disulfide bond</keyword>
<keyword evidence="11" id="KW-0732">Signal</keyword>
<organism evidence="13 14">
    <name type="scientific">Clavelina lepadiformis</name>
    <name type="common">Light-bulb sea squirt</name>
    <name type="synonym">Ascidia lepadiformis</name>
    <dbReference type="NCBI Taxonomy" id="159417"/>
    <lineage>
        <taxon>Eukaryota</taxon>
        <taxon>Metazoa</taxon>
        <taxon>Chordata</taxon>
        <taxon>Tunicata</taxon>
        <taxon>Ascidiacea</taxon>
        <taxon>Aplousobranchia</taxon>
        <taxon>Clavelinidae</taxon>
        <taxon>Clavelina</taxon>
    </lineage>
</organism>
<keyword evidence="6 10" id="KW-0472">Membrane</keyword>
<keyword evidence="3 10" id="KW-0812">Transmembrane</keyword>